<feature type="compositionally biased region" description="Polar residues" evidence="1">
    <location>
        <begin position="41"/>
        <end position="57"/>
    </location>
</feature>
<dbReference type="EMBL" id="CM002923">
    <property type="protein sequence ID" value="KGN61653.1"/>
    <property type="molecule type" value="Genomic_DNA"/>
</dbReference>
<name>A0A0A0LIM4_CUCSA</name>
<reference evidence="2 3" key="4">
    <citation type="journal article" date="2011" name="BMC Genomics">
        <title>RNA-Seq improves annotation of protein-coding genes in the cucumber genome.</title>
        <authorList>
            <person name="Li Z."/>
            <person name="Zhang Z."/>
            <person name="Yan P."/>
            <person name="Huang S."/>
            <person name="Fei Z."/>
            <person name="Lin K."/>
        </authorList>
    </citation>
    <scope>NUCLEOTIDE SEQUENCE [LARGE SCALE GENOMIC DNA]</scope>
    <source>
        <strain evidence="3">cv. 9930</strain>
    </source>
</reference>
<dbReference type="AlphaFoldDB" id="A0A0A0LIM4"/>
<dbReference type="Gramene" id="KGN61653">
    <property type="protein sequence ID" value="KGN61653"/>
    <property type="gene ID" value="Csa_2G213980"/>
</dbReference>
<feature type="compositionally biased region" description="Basic and acidic residues" evidence="1">
    <location>
        <begin position="28"/>
        <end position="40"/>
    </location>
</feature>
<reference evidence="2 3" key="3">
    <citation type="journal article" date="2010" name="BMC Genomics">
        <title>Transcriptome sequencing and comparative analysis of cucumber flowers with different sex types.</title>
        <authorList>
            <person name="Guo S."/>
            <person name="Zheng Y."/>
            <person name="Joung J.G."/>
            <person name="Liu S."/>
            <person name="Zhang Z."/>
            <person name="Crasta O.R."/>
            <person name="Sobral B.W."/>
            <person name="Xu Y."/>
            <person name="Huang S."/>
            <person name="Fei Z."/>
        </authorList>
    </citation>
    <scope>NUCLEOTIDE SEQUENCE [LARGE SCALE GENOMIC DNA]</scope>
    <source>
        <strain evidence="3">cv. 9930</strain>
    </source>
</reference>
<accession>A0A0A0LIM4</accession>
<keyword evidence="3" id="KW-1185">Reference proteome</keyword>
<feature type="region of interest" description="Disordered" evidence="1">
    <location>
        <begin position="28"/>
        <end position="61"/>
    </location>
</feature>
<evidence type="ECO:0000313" key="2">
    <source>
        <dbReference type="EMBL" id="KGN61653.1"/>
    </source>
</evidence>
<evidence type="ECO:0000313" key="3">
    <source>
        <dbReference type="Proteomes" id="UP000029981"/>
    </source>
</evidence>
<dbReference type="Proteomes" id="UP000029981">
    <property type="component" value="Chromosome 2"/>
</dbReference>
<evidence type="ECO:0000256" key="1">
    <source>
        <dbReference type="SAM" id="MobiDB-lite"/>
    </source>
</evidence>
<organism evidence="2 3">
    <name type="scientific">Cucumis sativus</name>
    <name type="common">Cucumber</name>
    <dbReference type="NCBI Taxonomy" id="3659"/>
    <lineage>
        <taxon>Eukaryota</taxon>
        <taxon>Viridiplantae</taxon>
        <taxon>Streptophyta</taxon>
        <taxon>Embryophyta</taxon>
        <taxon>Tracheophyta</taxon>
        <taxon>Spermatophyta</taxon>
        <taxon>Magnoliopsida</taxon>
        <taxon>eudicotyledons</taxon>
        <taxon>Gunneridae</taxon>
        <taxon>Pentapetalae</taxon>
        <taxon>rosids</taxon>
        <taxon>fabids</taxon>
        <taxon>Cucurbitales</taxon>
        <taxon>Cucurbitaceae</taxon>
        <taxon>Benincaseae</taxon>
        <taxon>Cucumis</taxon>
    </lineage>
</organism>
<gene>
    <name evidence="2" type="ORF">Csa_2G213980</name>
</gene>
<protein>
    <submittedName>
        <fullName evidence="2">Uncharacterized protein</fullName>
    </submittedName>
</protein>
<sequence length="81" mass="9255">MKTFKAEFGAWLGRMCGSVREKARRRLLRSEKNARTEYRSTRNSAAGASRTKTNLSRSDLAERLADETETLRLGYGRRDGE</sequence>
<proteinExistence type="predicted"/>
<reference evidence="2 3" key="1">
    <citation type="journal article" date="2009" name="Nat. Genet.">
        <title>The genome of the cucumber, Cucumis sativus L.</title>
        <authorList>
            <person name="Huang S."/>
            <person name="Li R."/>
            <person name="Zhang Z."/>
            <person name="Li L."/>
            <person name="Gu X."/>
            <person name="Fan W."/>
            <person name="Lucas W.J."/>
            <person name="Wang X."/>
            <person name="Xie B."/>
            <person name="Ni P."/>
            <person name="Ren Y."/>
            <person name="Zhu H."/>
            <person name="Li J."/>
            <person name="Lin K."/>
            <person name="Jin W."/>
            <person name="Fei Z."/>
            <person name="Li G."/>
            <person name="Staub J."/>
            <person name="Kilian A."/>
            <person name="van der Vossen E.A."/>
            <person name="Wu Y."/>
            <person name="Guo J."/>
            <person name="He J."/>
            <person name="Jia Z."/>
            <person name="Ren Y."/>
            <person name="Tian G."/>
            <person name="Lu Y."/>
            <person name="Ruan J."/>
            <person name="Qian W."/>
            <person name="Wang M."/>
            <person name="Huang Q."/>
            <person name="Li B."/>
            <person name="Xuan Z."/>
            <person name="Cao J."/>
            <person name="Asan"/>
            <person name="Wu Z."/>
            <person name="Zhang J."/>
            <person name="Cai Q."/>
            <person name="Bai Y."/>
            <person name="Zhao B."/>
            <person name="Han Y."/>
            <person name="Li Y."/>
            <person name="Li X."/>
            <person name="Wang S."/>
            <person name="Shi Q."/>
            <person name="Liu S."/>
            <person name="Cho W.K."/>
            <person name="Kim J.Y."/>
            <person name="Xu Y."/>
            <person name="Heller-Uszynska K."/>
            <person name="Miao H."/>
            <person name="Cheng Z."/>
            <person name="Zhang S."/>
            <person name="Wu J."/>
            <person name="Yang Y."/>
            <person name="Kang H."/>
            <person name="Li M."/>
            <person name="Liang H."/>
            <person name="Ren X."/>
            <person name="Shi Z."/>
            <person name="Wen M."/>
            <person name="Jian M."/>
            <person name="Yang H."/>
            <person name="Zhang G."/>
            <person name="Yang Z."/>
            <person name="Chen R."/>
            <person name="Liu S."/>
            <person name="Li J."/>
            <person name="Ma L."/>
            <person name="Liu H."/>
            <person name="Zhou Y."/>
            <person name="Zhao J."/>
            <person name="Fang X."/>
            <person name="Li G."/>
            <person name="Fang L."/>
            <person name="Li Y."/>
            <person name="Liu D."/>
            <person name="Zheng H."/>
            <person name="Zhang Y."/>
            <person name="Qin N."/>
            <person name="Li Z."/>
            <person name="Yang G."/>
            <person name="Yang S."/>
            <person name="Bolund L."/>
            <person name="Kristiansen K."/>
            <person name="Zheng H."/>
            <person name="Li S."/>
            <person name="Zhang X."/>
            <person name="Yang H."/>
            <person name="Wang J."/>
            <person name="Sun R."/>
            <person name="Zhang B."/>
            <person name="Jiang S."/>
            <person name="Wang J."/>
            <person name="Du Y."/>
            <person name="Li S."/>
        </authorList>
    </citation>
    <scope>NUCLEOTIDE SEQUENCE [LARGE SCALE GENOMIC DNA]</scope>
    <source>
        <strain evidence="3">cv. 9930</strain>
    </source>
</reference>
<reference evidence="2 3" key="2">
    <citation type="journal article" date="2009" name="PLoS ONE">
        <title>An integrated genetic and cytogenetic map of the cucumber genome.</title>
        <authorList>
            <person name="Ren Y."/>
            <person name="Zhang Z."/>
            <person name="Liu J."/>
            <person name="Staub J.E."/>
            <person name="Han Y."/>
            <person name="Cheng Z."/>
            <person name="Li X."/>
            <person name="Lu J."/>
            <person name="Miao H."/>
            <person name="Kang H."/>
            <person name="Xie B."/>
            <person name="Gu X."/>
            <person name="Wang X."/>
            <person name="Du Y."/>
            <person name="Jin W."/>
            <person name="Huang S."/>
        </authorList>
    </citation>
    <scope>NUCLEOTIDE SEQUENCE [LARGE SCALE GENOMIC DNA]</scope>
    <source>
        <strain evidence="3">cv. 9930</strain>
    </source>
</reference>